<dbReference type="HOGENOM" id="CLU_076312_3_2_3"/>
<dbReference type="CDD" id="cd06260">
    <property type="entry name" value="DUF820-like"/>
    <property type="match status" value="1"/>
</dbReference>
<sequence length="193" mass="21849">MVTSGQTLEDRLFTIDDEEFMSLSRDGHRYEFVNGEVKDMGNSGMEHGYLACLLVAVLTTFVQQHKLGAVCDSSTAFTLKSGNKRSPDLSFVTADRLKGLKRPPRGFFQGSPDLAVEILSPGNTIEEIHNKIVEYFENETRLVWVIHPDEKYILVYHSSEPDRFLRPQDQLEGEAIVPGFSMPVSDLFAEWNF</sequence>
<dbReference type="InterPro" id="IPR012296">
    <property type="entry name" value="Nuclease_put_TT1808"/>
</dbReference>
<dbReference type="Pfam" id="PF05685">
    <property type="entry name" value="Uma2"/>
    <property type="match status" value="1"/>
</dbReference>
<reference evidence="2" key="1">
    <citation type="submission" date="2009-01" db="EMBL/GenBank/DDBJ databases">
        <title>Complete sequence of chromosome Cyanothece sp. PCC 7425.</title>
        <authorList>
            <consortium name="US DOE Joint Genome Institute"/>
            <person name="Lucas S."/>
            <person name="Copeland A."/>
            <person name="Lapidus A."/>
            <person name="Glavina del Rio T."/>
            <person name="Dalin E."/>
            <person name="Tice H."/>
            <person name="Bruce D."/>
            <person name="Goodwin L."/>
            <person name="Pitluck S."/>
            <person name="Sims D."/>
            <person name="Meineke L."/>
            <person name="Brettin T."/>
            <person name="Detter J.C."/>
            <person name="Han C."/>
            <person name="Larimer F."/>
            <person name="Land M."/>
            <person name="Hauser L."/>
            <person name="Kyrpides N."/>
            <person name="Ovchinnikova G."/>
            <person name="Liberton M."/>
            <person name="Stoeckel J."/>
            <person name="Banerjee A."/>
            <person name="Singh A."/>
            <person name="Page L."/>
            <person name="Sato H."/>
            <person name="Zhao L."/>
            <person name="Sherman L."/>
            <person name="Pakrasi H."/>
            <person name="Richardson P."/>
        </authorList>
    </citation>
    <scope>NUCLEOTIDE SEQUENCE</scope>
    <source>
        <strain evidence="2">PCC 7425</strain>
    </source>
</reference>
<dbReference type="EMBL" id="CP001344">
    <property type="protein sequence ID" value="ACL44731.1"/>
    <property type="molecule type" value="Genomic_DNA"/>
</dbReference>
<feature type="domain" description="Putative restriction endonuclease" evidence="1">
    <location>
        <begin position="18"/>
        <end position="184"/>
    </location>
</feature>
<name>B8HWF2_CYAP4</name>
<accession>B8HWF2</accession>
<gene>
    <name evidence="2" type="ordered locus">Cyan7425_2373</name>
</gene>
<dbReference type="AlphaFoldDB" id="B8HWF2"/>
<dbReference type="Gene3D" id="3.90.1570.10">
    <property type="entry name" value="tt1808, chain A"/>
    <property type="match status" value="1"/>
</dbReference>
<dbReference type="KEGG" id="cyn:Cyan7425_2373"/>
<protein>
    <recommendedName>
        <fullName evidence="1">Putative restriction endonuclease domain-containing protein</fullName>
    </recommendedName>
</protein>
<dbReference type="InterPro" id="IPR011335">
    <property type="entry name" value="Restrct_endonuc-II-like"/>
</dbReference>
<dbReference type="PANTHER" id="PTHR34107:SF1">
    <property type="entry name" value="SLL0198 PROTEIN"/>
    <property type="match status" value="1"/>
</dbReference>
<proteinExistence type="predicted"/>
<dbReference type="InterPro" id="IPR008538">
    <property type="entry name" value="Uma2"/>
</dbReference>
<dbReference type="eggNOG" id="COG4636">
    <property type="taxonomic scope" value="Bacteria"/>
</dbReference>
<dbReference type="STRING" id="395961.Cyan7425_2373"/>
<dbReference type="PANTHER" id="PTHR34107">
    <property type="entry name" value="SLL0198 PROTEIN-RELATED"/>
    <property type="match status" value="1"/>
</dbReference>
<organism evidence="2">
    <name type="scientific">Cyanothece sp. (strain PCC 7425 / ATCC 29141)</name>
    <dbReference type="NCBI Taxonomy" id="395961"/>
    <lineage>
        <taxon>Bacteria</taxon>
        <taxon>Bacillati</taxon>
        <taxon>Cyanobacteriota</taxon>
        <taxon>Cyanophyceae</taxon>
        <taxon>Gomontiellales</taxon>
        <taxon>Cyanothecaceae</taxon>
        <taxon>Cyanothece</taxon>
    </lineage>
</organism>
<dbReference type="SUPFAM" id="SSF52980">
    <property type="entry name" value="Restriction endonuclease-like"/>
    <property type="match status" value="1"/>
</dbReference>
<evidence type="ECO:0000259" key="1">
    <source>
        <dbReference type="Pfam" id="PF05685"/>
    </source>
</evidence>
<evidence type="ECO:0000313" key="2">
    <source>
        <dbReference type="EMBL" id="ACL44731.1"/>
    </source>
</evidence>